<dbReference type="AlphaFoldDB" id="A0A6J4NYV1"/>
<dbReference type="SUPFAM" id="SSF88713">
    <property type="entry name" value="Glycoside hydrolase/deacetylase"/>
    <property type="match status" value="1"/>
</dbReference>
<reference evidence="2" key="1">
    <citation type="submission" date="2020-02" db="EMBL/GenBank/DDBJ databases">
        <authorList>
            <person name="Meier V. D."/>
        </authorList>
    </citation>
    <scope>NUCLEOTIDE SEQUENCE</scope>
    <source>
        <strain evidence="2">AVDCRST_MAG03</strain>
    </source>
</reference>
<protein>
    <recommendedName>
        <fullName evidence="1">NodB homology domain-containing protein</fullName>
    </recommendedName>
</protein>
<proteinExistence type="predicted"/>
<feature type="domain" description="NodB homology" evidence="1">
    <location>
        <begin position="3"/>
        <end position="188"/>
    </location>
</feature>
<dbReference type="InterPro" id="IPR011330">
    <property type="entry name" value="Glyco_hydro/deAcase_b/a-brl"/>
</dbReference>
<dbReference type="EMBL" id="CADCUT010000068">
    <property type="protein sequence ID" value="CAA9400500.1"/>
    <property type="molecule type" value="Genomic_DNA"/>
</dbReference>
<dbReference type="InterPro" id="IPR050248">
    <property type="entry name" value="Polysacc_deacetylase_ArnD"/>
</dbReference>
<dbReference type="Pfam" id="PF01522">
    <property type="entry name" value="Polysacc_deac_1"/>
    <property type="match status" value="1"/>
</dbReference>
<dbReference type="GO" id="GO:0016810">
    <property type="term" value="F:hydrolase activity, acting on carbon-nitrogen (but not peptide) bonds"/>
    <property type="evidence" value="ECO:0007669"/>
    <property type="project" value="InterPro"/>
</dbReference>
<dbReference type="CDD" id="cd10959">
    <property type="entry name" value="CE4_NodB_like_3"/>
    <property type="match status" value="1"/>
</dbReference>
<dbReference type="PROSITE" id="PS51677">
    <property type="entry name" value="NODB"/>
    <property type="match status" value="1"/>
</dbReference>
<dbReference type="PANTHER" id="PTHR10587:SF137">
    <property type="entry name" value="4-DEOXY-4-FORMAMIDO-L-ARABINOSE-PHOSPHOUNDECAPRENOL DEFORMYLASE ARND-RELATED"/>
    <property type="match status" value="1"/>
</dbReference>
<dbReference type="Gene3D" id="3.20.20.370">
    <property type="entry name" value="Glycoside hydrolase/deacetylase"/>
    <property type="match status" value="1"/>
</dbReference>
<gene>
    <name evidence="2" type="ORF">AVDCRST_MAG03-1190</name>
</gene>
<dbReference type="PANTHER" id="PTHR10587">
    <property type="entry name" value="GLYCOSYL TRANSFERASE-RELATED"/>
    <property type="match status" value="1"/>
</dbReference>
<dbReference type="InterPro" id="IPR002509">
    <property type="entry name" value="NODB_dom"/>
</dbReference>
<organism evidence="2">
    <name type="scientific">uncultured Rubrobacteraceae bacterium</name>
    <dbReference type="NCBI Taxonomy" id="349277"/>
    <lineage>
        <taxon>Bacteria</taxon>
        <taxon>Bacillati</taxon>
        <taxon>Actinomycetota</taxon>
        <taxon>Rubrobacteria</taxon>
        <taxon>Rubrobacterales</taxon>
        <taxon>Rubrobacteraceae</taxon>
        <taxon>environmental samples</taxon>
    </lineage>
</organism>
<dbReference type="GO" id="GO:0005975">
    <property type="term" value="P:carbohydrate metabolic process"/>
    <property type="evidence" value="ECO:0007669"/>
    <property type="project" value="InterPro"/>
</dbReference>
<evidence type="ECO:0000259" key="1">
    <source>
        <dbReference type="PROSITE" id="PS51677"/>
    </source>
</evidence>
<evidence type="ECO:0000313" key="2">
    <source>
        <dbReference type="EMBL" id="CAA9400500.1"/>
    </source>
</evidence>
<accession>A0A6J4NYV1</accession>
<name>A0A6J4NYV1_9ACTN</name>
<sequence length="208" mass="22064">MSGRVALTFDDGPDPVWTPRVMDALADAGARATFFVVAPLAGRYPGLLRRMVGEGHEVAFHCNRHARHDRMTAAEIQADAREGLEILDTLGHRVHDWRAPWGVVTGDTARVAEGLGLRLVGWTADSEDWRGGPVDEMVGGLAQVMEAGAVVLMHDAVGPGALRDGCGRTVDLVAPLVSMARSRDLTPVPLGGMPGRLPVRNPGNVAGV</sequence>